<dbReference type="Proteomes" id="UP000188324">
    <property type="component" value="Chromosome"/>
</dbReference>
<dbReference type="OrthoDB" id="9799122at2"/>
<dbReference type="InterPro" id="IPR036249">
    <property type="entry name" value="Thioredoxin-like_sf"/>
</dbReference>
<dbReference type="PANTHER" id="PTHR13887:SF41">
    <property type="entry name" value="THIOREDOXIN SUPERFAMILY PROTEIN"/>
    <property type="match status" value="1"/>
</dbReference>
<keyword evidence="3" id="KW-1185">Reference proteome</keyword>
<dbReference type="STRING" id="1610493.RPIT_11260"/>
<name>A0A1Q2CJ27_9ACTN</name>
<dbReference type="SUPFAM" id="SSF52833">
    <property type="entry name" value="Thioredoxin-like"/>
    <property type="match status" value="1"/>
</dbReference>
<accession>A0A1Q2CJ27</accession>
<dbReference type="KEGG" id="tfl:RPIT_11260"/>
<proteinExistence type="predicted"/>
<dbReference type="AlphaFoldDB" id="A0A1Q2CJ27"/>
<evidence type="ECO:0000313" key="3">
    <source>
        <dbReference type="Proteomes" id="UP000188324"/>
    </source>
</evidence>
<protein>
    <submittedName>
        <fullName evidence="2">Disulfide bond formation protein DsbA</fullName>
    </submittedName>
</protein>
<dbReference type="InterPro" id="IPR001853">
    <property type="entry name" value="DSBA-like_thioredoxin_dom"/>
</dbReference>
<reference evidence="2 3" key="1">
    <citation type="journal article" date="2016" name="Int. J. Syst. Evol. Microbiol.">
        <title>Tessaracoccus flavus sp. nov., isolated from the drainage system of a lindane-producing factory.</title>
        <authorList>
            <person name="Kumari R."/>
            <person name="Singh P."/>
            <person name="Schumann P."/>
            <person name="Lal R."/>
        </authorList>
    </citation>
    <scope>NUCLEOTIDE SEQUENCE [LARGE SCALE GENOMIC DNA]</scope>
    <source>
        <strain evidence="2 3">RP1T</strain>
    </source>
</reference>
<gene>
    <name evidence="2" type="ORF">RPIT_11260</name>
</gene>
<feature type="domain" description="DSBA-like thioredoxin" evidence="1">
    <location>
        <begin position="3"/>
        <end position="210"/>
    </location>
</feature>
<dbReference type="Pfam" id="PF01323">
    <property type="entry name" value="DSBA"/>
    <property type="match status" value="1"/>
</dbReference>
<evidence type="ECO:0000259" key="1">
    <source>
        <dbReference type="Pfam" id="PF01323"/>
    </source>
</evidence>
<organism evidence="2 3">
    <name type="scientific">Tessaracoccus flavus</name>
    <dbReference type="NCBI Taxonomy" id="1610493"/>
    <lineage>
        <taxon>Bacteria</taxon>
        <taxon>Bacillati</taxon>
        <taxon>Actinomycetota</taxon>
        <taxon>Actinomycetes</taxon>
        <taxon>Propionibacteriales</taxon>
        <taxon>Propionibacteriaceae</taxon>
        <taxon>Tessaracoccus</taxon>
    </lineage>
</organism>
<dbReference type="EMBL" id="CP019605">
    <property type="protein sequence ID" value="AQP46136.1"/>
    <property type="molecule type" value="Genomic_DNA"/>
</dbReference>
<dbReference type="GO" id="GO:0016491">
    <property type="term" value="F:oxidoreductase activity"/>
    <property type="evidence" value="ECO:0007669"/>
    <property type="project" value="InterPro"/>
</dbReference>
<dbReference type="CDD" id="cd03024">
    <property type="entry name" value="DsbA_FrnE"/>
    <property type="match status" value="1"/>
</dbReference>
<sequence>MDVQIWSDIACPWCYIGKRRFERALEGFEHRDEVRVTWRSYQLDPTLPQHDPRSEVEYLVQAKGLPRATVEQMVAHVGEQARGEGLEYNFDALVVANSRRAHRVLQAAKAADAADGDTRTGTLKEALLAAHFVDGEDIGDVEVLTRLAAQAGIDQAETRAAVDSATLDDAVERDIREAGEIGVRGVPFFVFAGKYGVSGAQPPEVFSQALETVWSERGQGLVTLEGADGESCGPEGCD</sequence>
<evidence type="ECO:0000313" key="2">
    <source>
        <dbReference type="EMBL" id="AQP46136.1"/>
    </source>
</evidence>
<dbReference type="PANTHER" id="PTHR13887">
    <property type="entry name" value="GLUTATHIONE S-TRANSFERASE KAPPA"/>
    <property type="match status" value="1"/>
</dbReference>
<dbReference type="Gene3D" id="3.40.30.10">
    <property type="entry name" value="Glutaredoxin"/>
    <property type="match status" value="1"/>
</dbReference>